<keyword evidence="2" id="KW-0436">Ligase</keyword>
<dbReference type="PANTHER" id="PTHR43202">
    <property type="entry name" value="NICOTINATE-NUCLEOTIDE PYROPHOSPHORYLASE"/>
    <property type="match status" value="1"/>
</dbReference>
<dbReference type="GO" id="GO:0016757">
    <property type="term" value="F:glycosyltransferase activity"/>
    <property type="evidence" value="ECO:0007669"/>
    <property type="project" value="UniProtKB-KW"/>
</dbReference>
<accession>A0ABS6DP58</accession>
<keyword evidence="2" id="KW-0808">Transferase</keyword>
<evidence type="ECO:0000313" key="3">
    <source>
        <dbReference type="Proteomes" id="UP000718793"/>
    </source>
</evidence>
<dbReference type="NCBIfam" id="NF005529">
    <property type="entry name" value="PRK07188.1"/>
    <property type="match status" value="1"/>
</dbReference>
<evidence type="ECO:0000313" key="2">
    <source>
        <dbReference type="EMBL" id="MBU4692102.1"/>
    </source>
</evidence>
<reference evidence="2" key="1">
    <citation type="submission" date="2021-06" db="EMBL/GenBank/DDBJ databases">
        <title>Novel Mycoplasma species detected in California sea lions (Zalophus californianus) from the USA.</title>
        <authorList>
            <person name="Volokhov D.V."/>
            <person name="Furtak V.A."/>
            <person name="Zagorodnyaya T.A."/>
        </authorList>
    </citation>
    <scope>NUCLEOTIDE SEQUENCE [LARGE SCALE GENOMIC DNA]</scope>
    <source>
        <strain evidence="2">CSL 5346</strain>
    </source>
</reference>
<evidence type="ECO:0000259" key="1">
    <source>
        <dbReference type="Pfam" id="PF02749"/>
    </source>
</evidence>
<dbReference type="EMBL" id="JAHMHH010000001">
    <property type="protein sequence ID" value="MBU4692102.1"/>
    <property type="molecule type" value="Genomic_DNA"/>
</dbReference>
<feature type="domain" description="Quinolinate phosphoribosyl transferase N-terminal" evidence="1">
    <location>
        <begin position="10"/>
        <end position="101"/>
    </location>
</feature>
<dbReference type="EC" id="6.3.4.21" evidence="2"/>
<dbReference type="Pfam" id="PF02749">
    <property type="entry name" value="QRPTase_N"/>
    <property type="match status" value="1"/>
</dbReference>
<comment type="caution">
    <text evidence="2">The sequence shown here is derived from an EMBL/GenBank/DDBJ whole genome shotgun (WGS) entry which is preliminary data.</text>
</comment>
<gene>
    <name evidence="2" type="ORF">KQ875_00625</name>
</gene>
<dbReference type="InterPro" id="IPR053190">
    <property type="entry name" value="NAPRTase-like"/>
</dbReference>
<name>A0ABS6DP58_9MOLU</name>
<protein>
    <submittedName>
        <fullName evidence="2">Nicotinate phosphoribosyltransferase</fullName>
        <ecNumber evidence="2">6.3.4.21</ecNumber>
    </submittedName>
</protein>
<keyword evidence="3" id="KW-1185">Reference proteome</keyword>
<dbReference type="Proteomes" id="UP000718793">
    <property type="component" value="Unassembled WGS sequence"/>
</dbReference>
<organism evidence="2 3">
    <name type="scientific">Mycoplasma zalophi</name>
    <dbReference type="NCBI Taxonomy" id="191287"/>
    <lineage>
        <taxon>Bacteria</taxon>
        <taxon>Bacillati</taxon>
        <taxon>Mycoplasmatota</taxon>
        <taxon>Mollicutes</taxon>
        <taxon>Mycoplasmataceae</taxon>
        <taxon>Mycoplasma</taxon>
    </lineage>
</organism>
<dbReference type="InterPro" id="IPR022412">
    <property type="entry name" value="Quinolinate_PRibosylTrfase_N"/>
</dbReference>
<proteinExistence type="predicted"/>
<dbReference type="PANTHER" id="PTHR43202:SF1">
    <property type="entry name" value="NICOTINATE PHOSPHORIBOSYLTRANSFERASE"/>
    <property type="match status" value="1"/>
</dbReference>
<dbReference type="GO" id="GO:0004516">
    <property type="term" value="F:nicotinate phosphoribosyltransferase activity"/>
    <property type="evidence" value="ECO:0007669"/>
    <property type="project" value="UniProtKB-EC"/>
</dbReference>
<sequence>MKILDNSAIYFSKTAKIAKKTLKNNITTLQFFQRNDNVILCGINEVLDILKKHTNTQNYKISYLKEGTIINNKDVVLELEGPYWEFGEFEGIIDGILARQSSIATNAYRIKQAARNKIVVSMADRADHYRNLSGDGYAIEVGGITNHATYASSNFKKENTWGSMPHALIQMFNGDIIEACKAYLDTFNTDKLVALVDFHNDVITDSLKVLKEFKTNLSAVRVDTSISMIDKMFVNNEQEYGVTPNQIKQLRKAIDNNGGKHVKIIVSSGFNAEKITYFEQENTPVDIYGVGGALVKIWINFSADATKNNGKLCAKAGRKYGENPELIEYKATKND</sequence>
<dbReference type="RefSeq" id="WP_216488399.1">
    <property type="nucleotide sequence ID" value="NZ_JAHMHH010000001.1"/>
</dbReference>
<keyword evidence="2" id="KW-0328">Glycosyltransferase</keyword>